<dbReference type="SUPFAM" id="SSF75169">
    <property type="entry name" value="DsrEFH-like"/>
    <property type="match status" value="1"/>
</dbReference>
<evidence type="ECO:0000313" key="1">
    <source>
        <dbReference type="EMBL" id="HFC97274.1"/>
    </source>
</evidence>
<comment type="caution">
    <text evidence="1">The sequence shown here is derived from an EMBL/GenBank/DDBJ whole genome shotgun (WGS) entry which is preliminary data.</text>
</comment>
<protein>
    <recommendedName>
        <fullName evidence="2">Peroxiredoxin</fullName>
    </recommendedName>
</protein>
<reference evidence="1" key="1">
    <citation type="journal article" date="2020" name="mSystems">
        <title>Genome- and Community-Level Interaction Insights into Carbon Utilization and Element Cycling Functions of Hydrothermarchaeota in Hydrothermal Sediment.</title>
        <authorList>
            <person name="Zhou Z."/>
            <person name="Liu Y."/>
            <person name="Xu W."/>
            <person name="Pan J."/>
            <person name="Luo Z.H."/>
            <person name="Li M."/>
        </authorList>
    </citation>
    <scope>NUCLEOTIDE SEQUENCE [LARGE SCALE GENOMIC DNA]</scope>
    <source>
        <strain evidence="1">HyVt-483</strain>
    </source>
</reference>
<name>A0A7C3CR87_9BACT</name>
<dbReference type="Proteomes" id="UP000886043">
    <property type="component" value="Unassembled WGS sequence"/>
</dbReference>
<sequence>MAKDPDKLGIFVTTPQYWGHLLKIVEAAQRAGKKVKIFFTFKAVHLTKQLEFPKLVQMIPEADLAICADSYTCEGFDVELDIPGGMTPKQMRTQAYHGEILEECGKYLVL</sequence>
<gene>
    <name evidence="1" type="ORF">ENJ40_02285</name>
</gene>
<proteinExistence type="predicted"/>
<dbReference type="InterPro" id="IPR027396">
    <property type="entry name" value="DsrEFH-like"/>
</dbReference>
<accession>A0A7C3CR87</accession>
<dbReference type="EMBL" id="DRMH01000020">
    <property type="protein sequence ID" value="HFC97274.1"/>
    <property type="molecule type" value="Genomic_DNA"/>
</dbReference>
<evidence type="ECO:0008006" key="2">
    <source>
        <dbReference type="Google" id="ProtNLM"/>
    </source>
</evidence>
<organism evidence="1">
    <name type="scientific">Thermosulfurimonas dismutans</name>
    <dbReference type="NCBI Taxonomy" id="999894"/>
    <lineage>
        <taxon>Bacteria</taxon>
        <taxon>Pseudomonadati</taxon>
        <taxon>Thermodesulfobacteriota</taxon>
        <taxon>Thermodesulfobacteria</taxon>
        <taxon>Thermodesulfobacteriales</taxon>
        <taxon>Thermodesulfobacteriaceae</taxon>
        <taxon>Thermosulfurimonas</taxon>
    </lineage>
</organism>
<dbReference type="AlphaFoldDB" id="A0A7C3CR87"/>